<organism evidence="2 3">
    <name type="scientific">Geodermatophilus saharensis</name>
    <dbReference type="NCBI Taxonomy" id="1137994"/>
    <lineage>
        <taxon>Bacteria</taxon>
        <taxon>Bacillati</taxon>
        <taxon>Actinomycetota</taxon>
        <taxon>Actinomycetes</taxon>
        <taxon>Geodermatophilales</taxon>
        <taxon>Geodermatophilaceae</taxon>
        <taxon>Geodermatophilus</taxon>
    </lineage>
</organism>
<keyword evidence="3" id="KW-1185">Reference proteome</keyword>
<dbReference type="SMART" id="SM00052">
    <property type="entry name" value="EAL"/>
    <property type="match status" value="1"/>
</dbReference>
<dbReference type="Gene3D" id="3.20.20.450">
    <property type="entry name" value="EAL domain"/>
    <property type="match status" value="1"/>
</dbReference>
<dbReference type="CDD" id="cd01948">
    <property type="entry name" value="EAL"/>
    <property type="match status" value="1"/>
</dbReference>
<dbReference type="Pfam" id="PF00563">
    <property type="entry name" value="EAL"/>
    <property type="match status" value="1"/>
</dbReference>
<protein>
    <submittedName>
        <fullName evidence="2">EAL domain, c-di-GMP-specific phosphodiesterase class I (Or its enzymatically inactive variant)</fullName>
    </submittedName>
</protein>
<dbReference type="GO" id="GO:0071111">
    <property type="term" value="F:cyclic-guanylate-specific phosphodiesterase activity"/>
    <property type="evidence" value="ECO:0007669"/>
    <property type="project" value="InterPro"/>
</dbReference>
<dbReference type="EMBL" id="FZOH01000013">
    <property type="protein sequence ID" value="SNT00291.1"/>
    <property type="molecule type" value="Genomic_DNA"/>
</dbReference>
<sequence>MVRCAVLPPCSPRPRACRSRPGASVILLAVASTIGAARRREEWDLPEAATRVLLASAAEHVLPAVAAVARAVGLSTFAAPGLLDLADEHDGLAVELFFDRISRALTGAEADAVRVATDPANEYTALVRALLTAPTLAQELARRGVTAEVGVLAEAELWSAYQPVVDLAGRSVVAYEALLRGDSDGRAVDGGDLFFVADSAGWLPRLDRVGRECAIAGAAGWLGDADLFVNTHPTSVLRPDADLDSTEQAVALAGLHPGQLVLEVGERAAVADRGHLLAVLESYRARGWRVALDEVAAGWSSASLLDVVRPEVVKLGRPLVAALPDDGARAVVRTVAAHAHRLGAVVVAEGVEDERAAEEVTALGADLAQGWLFGRPEAPAVAPAAEVSPDPTP</sequence>
<dbReference type="AlphaFoldDB" id="A0A239J302"/>
<feature type="domain" description="EAL" evidence="1">
    <location>
        <begin position="141"/>
        <end position="390"/>
    </location>
</feature>
<dbReference type="Proteomes" id="UP000198386">
    <property type="component" value="Unassembled WGS sequence"/>
</dbReference>
<proteinExistence type="predicted"/>
<dbReference type="InterPro" id="IPR050706">
    <property type="entry name" value="Cyclic-di-GMP_PDE-like"/>
</dbReference>
<dbReference type="SUPFAM" id="SSF141868">
    <property type="entry name" value="EAL domain-like"/>
    <property type="match status" value="1"/>
</dbReference>
<evidence type="ECO:0000313" key="2">
    <source>
        <dbReference type="EMBL" id="SNT00291.1"/>
    </source>
</evidence>
<reference evidence="3" key="1">
    <citation type="submission" date="2017-06" db="EMBL/GenBank/DDBJ databases">
        <authorList>
            <person name="Varghese N."/>
            <person name="Submissions S."/>
        </authorList>
    </citation>
    <scope>NUCLEOTIDE SEQUENCE [LARGE SCALE GENOMIC DNA]</scope>
    <source>
        <strain evidence="3">DSM 45423</strain>
    </source>
</reference>
<accession>A0A239J302</accession>
<dbReference type="InterPro" id="IPR035919">
    <property type="entry name" value="EAL_sf"/>
</dbReference>
<dbReference type="InterPro" id="IPR001633">
    <property type="entry name" value="EAL_dom"/>
</dbReference>
<name>A0A239J302_9ACTN</name>
<evidence type="ECO:0000259" key="1">
    <source>
        <dbReference type="PROSITE" id="PS50883"/>
    </source>
</evidence>
<dbReference type="PANTHER" id="PTHR33121:SF76">
    <property type="entry name" value="SIGNALING PROTEIN"/>
    <property type="match status" value="1"/>
</dbReference>
<dbReference type="PANTHER" id="PTHR33121">
    <property type="entry name" value="CYCLIC DI-GMP PHOSPHODIESTERASE PDEF"/>
    <property type="match status" value="1"/>
</dbReference>
<gene>
    <name evidence="2" type="ORF">SAMN04488107_4612</name>
</gene>
<evidence type="ECO:0000313" key="3">
    <source>
        <dbReference type="Proteomes" id="UP000198386"/>
    </source>
</evidence>
<dbReference type="PROSITE" id="PS50883">
    <property type="entry name" value="EAL"/>
    <property type="match status" value="1"/>
</dbReference>